<keyword evidence="4" id="KW-0804">Transcription</keyword>
<dbReference type="InterPro" id="IPR036864">
    <property type="entry name" value="Zn2-C6_fun-type_DNA-bd_sf"/>
</dbReference>
<organism evidence="8 9">
    <name type="scientific">Neonectria punicea</name>
    <dbReference type="NCBI Taxonomy" id="979145"/>
    <lineage>
        <taxon>Eukaryota</taxon>
        <taxon>Fungi</taxon>
        <taxon>Dikarya</taxon>
        <taxon>Ascomycota</taxon>
        <taxon>Pezizomycotina</taxon>
        <taxon>Sordariomycetes</taxon>
        <taxon>Hypocreomycetidae</taxon>
        <taxon>Hypocreales</taxon>
        <taxon>Nectriaceae</taxon>
        <taxon>Neonectria</taxon>
    </lineage>
</organism>
<protein>
    <recommendedName>
        <fullName evidence="7">Zn(2)-C6 fungal-type domain-containing protein</fullName>
    </recommendedName>
</protein>
<keyword evidence="9" id="KW-1185">Reference proteome</keyword>
<dbReference type="Proteomes" id="UP001498476">
    <property type="component" value="Unassembled WGS sequence"/>
</dbReference>
<feature type="compositionally biased region" description="Polar residues" evidence="6">
    <location>
        <begin position="103"/>
        <end position="116"/>
    </location>
</feature>
<proteinExistence type="predicted"/>
<dbReference type="PANTHER" id="PTHR46910:SF37">
    <property type="entry name" value="ZN(II)2CYS6 TRANSCRIPTION FACTOR (EUROFUNG)"/>
    <property type="match status" value="1"/>
</dbReference>
<dbReference type="PROSITE" id="PS50048">
    <property type="entry name" value="ZN2_CY6_FUNGAL_2"/>
    <property type="match status" value="1"/>
</dbReference>
<evidence type="ECO:0000256" key="1">
    <source>
        <dbReference type="ARBA" id="ARBA00004123"/>
    </source>
</evidence>
<evidence type="ECO:0000313" key="8">
    <source>
        <dbReference type="EMBL" id="KAK7402888.1"/>
    </source>
</evidence>
<keyword evidence="3" id="KW-0238">DNA-binding</keyword>
<dbReference type="SUPFAM" id="SSF57701">
    <property type="entry name" value="Zn2/Cys6 DNA-binding domain"/>
    <property type="match status" value="1"/>
</dbReference>
<sequence>MDVAAHARRRKACDFCVSRKIKCDGLKPTCSNCTLYGVTCGITAGGSGRRRAALRSGERDQVASSLPQPDRVDAIEARLGSIESHLAQLAAAHQRPSEILQPDTRQMTGTSLTPGLSSRPEADSIQQSVGEQLELPSLPDLLLMVDSYFQNYNRYTPLFDEPTFMRMLLDWYSSPSKRTVVSWAAINVVLAISFRILDDLSMEDPRLSSCVRNVQSTMADLTTWQEDLLGI</sequence>
<dbReference type="InterPro" id="IPR001138">
    <property type="entry name" value="Zn2Cys6_DnaBD"/>
</dbReference>
<comment type="caution">
    <text evidence="8">The sequence shown here is derived from an EMBL/GenBank/DDBJ whole genome shotgun (WGS) entry which is preliminary data.</text>
</comment>
<accession>A0ABR1GMD6</accession>
<evidence type="ECO:0000256" key="2">
    <source>
        <dbReference type="ARBA" id="ARBA00023015"/>
    </source>
</evidence>
<reference evidence="8 9" key="1">
    <citation type="journal article" date="2025" name="Microbiol. Resour. Announc.">
        <title>Draft genome sequences for Neonectria magnoliae and Neonectria punicea, canker pathogens of Liriodendron tulipifera and Acer saccharum in West Virginia.</title>
        <authorList>
            <person name="Petronek H.M."/>
            <person name="Kasson M.T."/>
            <person name="Metheny A.M."/>
            <person name="Stauder C.M."/>
            <person name="Lovett B."/>
            <person name="Lynch S.C."/>
            <person name="Garnas J.R."/>
            <person name="Kasson L.R."/>
            <person name="Stajich J.E."/>
        </authorList>
    </citation>
    <scope>NUCLEOTIDE SEQUENCE [LARGE SCALE GENOMIC DNA]</scope>
    <source>
        <strain evidence="8 9">NRRL 64653</strain>
    </source>
</reference>
<evidence type="ECO:0000256" key="3">
    <source>
        <dbReference type="ARBA" id="ARBA00023125"/>
    </source>
</evidence>
<dbReference type="CDD" id="cd00067">
    <property type="entry name" value="GAL4"/>
    <property type="match status" value="1"/>
</dbReference>
<dbReference type="InterPro" id="IPR050987">
    <property type="entry name" value="AtrR-like"/>
</dbReference>
<comment type="subcellular location">
    <subcellularLocation>
        <location evidence="1">Nucleus</location>
    </subcellularLocation>
</comment>
<evidence type="ECO:0000256" key="6">
    <source>
        <dbReference type="SAM" id="MobiDB-lite"/>
    </source>
</evidence>
<feature type="region of interest" description="Disordered" evidence="6">
    <location>
        <begin position="93"/>
        <end position="123"/>
    </location>
</feature>
<evidence type="ECO:0000313" key="9">
    <source>
        <dbReference type="Proteomes" id="UP001498476"/>
    </source>
</evidence>
<evidence type="ECO:0000259" key="7">
    <source>
        <dbReference type="PROSITE" id="PS50048"/>
    </source>
</evidence>
<keyword evidence="5" id="KW-0539">Nucleus</keyword>
<dbReference type="SMART" id="SM00066">
    <property type="entry name" value="GAL4"/>
    <property type="match status" value="1"/>
</dbReference>
<name>A0ABR1GMD6_9HYPO</name>
<keyword evidence="2" id="KW-0805">Transcription regulation</keyword>
<feature type="domain" description="Zn(2)-C6 fungal-type" evidence="7">
    <location>
        <begin position="12"/>
        <end position="40"/>
    </location>
</feature>
<evidence type="ECO:0000256" key="4">
    <source>
        <dbReference type="ARBA" id="ARBA00023163"/>
    </source>
</evidence>
<dbReference type="PANTHER" id="PTHR46910">
    <property type="entry name" value="TRANSCRIPTION FACTOR PDR1"/>
    <property type="match status" value="1"/>
</dbReference>
<dbReference type="Gene3D" id="4.10.240.10">
    <property type="entry name" value="Zn(2)-C6 fungal-type DNA-binding domain"/>
    <property type="match status" value="1"/>
</dbReference>
<dbReference type="Pfam" id="PF00172">
    <property type="entry name" value="Zn_clus"/>
    <property type="match status" value="1"/>
</dbReference>
<gene>
    <name evidence="8" type="ORF">QQX98_011373</name>
</gene>
<dbReference type="EMBL" id="JAZAVJ010000276">
    <property type="protein sequence ID" value="KAK7402888.1"/>
    <property type="molecule type" value="Genomic_DNA"/>
</dbReference>
<evidence type="ECO:0000256" key="5">
    <source>
        <dbReference type="ARBA" id="ARBA00023242"/>
    </source>
</evidence>
<dbReference type="CDD" id="cd12148">
    <property type="entry name" value="fungal_TF_MHR"/>
    <property type="match status" value="1"/>
</dbReference>